<evidence type="ECO:0000259" key="5">
    <source>
        <dbReference type="PROSITE" id="PS51379"/>
    </source>
</evidence>
<keyword evidence="3" id="KW-0408">Iron</keyword>
<keyword evidence="4" id="KW-0411">Iron-sulfur</keyword>
<dbReference type="SUPFAM" id="SSF54862">
    <property type="entry name" value="4Fe-4S ferredoxins"/>
    <property type="match status" value="1"/>
</dbReference>
<dbReference type="InterPro" id="IPR017900">
    <property type="entry name" value="4Fe4S_Fe_S_CS"/>
</dbReference>
<dbReference type="NCBIfam" id="NF040864">
    <property type="entry name" value="HgcB_ferredoxin"/>
    <property type="match status" value="1"/>
</dbReference>
<sequence>MHDFRYLHNVVTLGLDRAACIGCGRCAEVCPHQVFAVSDRRASIIDRDGCMECGACARNCPARAIAVEAGVGCASGMINRWLQEHNLKGTSGGGCCS</sequence>
<dbReference type="Gene3D" id="3.30.70.20">
    <property type="match status" value="2"/>
</dbReference>
<organism evidence="6 7">
    <name type="scientific">Trichlorobacter ammonificans</name>
    <dbReference type="NCBI Taxonomy" id="2916410"/>
    <lineage>
        <taxon>Bacteria</taxon>
        <taxon>Pseudomonadati</taxon>
        <taxon>Thermodesulfobacteriota</taxon>
        <taxon>Desulfuromonadia</taxon>
        <taxon>Geobacterales</taxon>
        <taxon>Geobacteraceae</taxon>
        <taxon>Trichlorobacter</taxon>
    </lineage>
</organism>
<evidence type="ECO:0000256" key="4">
    <source>
        <dbReference type="ARBA" id="ARBA00023014"/>
    </source>
</evidence>
<keyword evidence="7" id="KW-1185">Reference proteome</keyword>
<dbReference type="PROSITE" id="PS00198">
    <property type="entry name" value="4FE4S_FER_1"/>
    <property type="match status" value="1"/>
</dbReference>
<dbReference type="PANTHER" id="PTHR43687">
    <property type="entry name" value="ADENYLYLSULFATE REDUCTASE, BETA SUBUNIT"/>
    <property type="match status" value="1"/>
</dbReference>
<feature type="domain" description="4Fe-4S ferredoxin-type" evidence="5">
    <location>
        <begin position="41"/>
        <end position="70"/>
    </location>
</feature>
<gene>
    <name evidence="6" type="ORF">GEAMG1_0539</name>
</gene>
<proteinExistence type="predicted"/>
<protein>
    <submittedName>
        <fullName evidence="6">Ferredoxin</fullName>
    </submittedName>
</protein>
<dbReference type="Proteomes" id="UP001295463">
    <property type="component" value="Chromosome"/>
</dbReference>
<accession>A0ABM9D7H9</accession>
<keyword evidence="1" id="KW-0004">4Fe-4S</keyword>
<name>A0ABM9D7H9_9BACT</name>
<evidence type="ECO:0000313" key="7">
    <source>
        <dbReference type="Proteomes" id="UP001295463"/>
    </source>
</evidence>
<dbReference type="EMBL" id="OW150024">
    <property type="protein sequence ID" value="CAH2030356.1"/>
    <property type="molecule type" value="Genomic_DNA"/>
</dbReference>
<evidence type="ECO:0000313" key="6">
    <source>
        <dbReference type="EMBL" id="CAH2030356.1"/>
    </source>
</evidence>
<evidence type="ECO:0000256" key="2">
    <source>
        <dbReference type="ARBA" id="ARBA00022723"/>
    </source>
</evidence>
<dbReference type="PANTHER" id="PTHR43687:SF4">
    <property type="entry name" value="BLR5484 PROTEIN"/>
    <property type="match status" value="1"/>
</dbReference>
<evidence type="ECO:0000256" key="3">
    <source>
        <dbReference type="ARBA" id="ARBA00023004"/>
    </source>
</evidence>
<dbReference type="Pfam" id="PF12838">
    <property type="entry name" value="Fer4_7"/>
    <property type="match status" value="1"/>
</dbReference>
<dbReference type="PROSITE" id="PS51379">
    <property type="entry name" value="4FE4S_FER_2"/>
    <property type="match status" value="2"/>
</dbReference>
<dbReference type="InterPro" id="IPR050572">
    <property type="entry name" value="Fe-S_Ferredoxin"/>
</dbReference>
<dbReference type="InterPro" id="IPR017896">
    <property type="entry name" value="4Fe4S_Fe-S-bd"/>
</dbReference>
<keyword evidence="2" id="KW-0479">Metal-binding</keyword>
<feature type="domain" description="4Fe-4S ferredoxin-type" evidence="5">
    <location>
        <begin position="11"/>
        <end position="40"/>
    </location>
</feature>
<dbReference type="RefSeq" id="WP_305731296.1">
    <property type="nucleotide sequence ID" value="NZ_OW150024.1"/>
</dbReference>
<reference evidence="6 7" key="1">
    <citation type="submission" date="2022-03" db="EMBL/GenBank/DDBJ databases">
        <authorList>
            <person name="Koch H."/>
        </authorList>
    </citation>
    <scope>NUCLEOTIDE SEQUENCE [LARGE SCALE GENOMIC DNA]</scope>
    <source>
        <strain evidence="6 7">G1</strain>
    </source>
</reference>
<evidence type="ECO:0000256" key="1">
    <source>
        <dbReference type="ARBA" id="ARBA00022485"/>
    </source>
</evidence>